<keyword evidence="2" id="KW-0472">Membrane</keyword>
<accession>A0ABS9QLL8</accession>
<feature type="transmembrane region" description="Helical" evidence="2">
    <location>
        <begin position="15"/>
        <end position="33"/>
    </location>
</feature>
<dbReference type="InterPro" id="IPR007251">
    <property type="entry name" value="Iron_permease_Fet4"/>
</dbReference>
<proteinExistence type="predicted"/>
<keyword evidence="2" id="KW-0812">Transmembrane</keyword>
<reference evidence="3 4" key="1">
    <citation type="submission" date="2022-02" db="EMBL/GenBank/DDBJ databases">
        <title>Draft genome sequence of Mezorhizobium retamae strain IRAMC:0171 isolated from Retama raetam nodules.</title>
        <authorList>
            <person name="Bengaied R."/>
            <person name="Sbissi I."/>
            <person name="Huber K."/>
            <person name="Ghodbane F."/>
            <person name="Nouioui I."/>
            <person name="Tarhouni M."/>
            <person name="Gtari M."/>
        </authorList>
    </citation>
    <scope>NUCLEOTIDE SEQUENCE [LARGE SCALE GENOMIC DNA]</scope>
    <source>
        <strain evidence="3 4">IRAMC:0171</strain>
    </source>
</reference>
<organism evidence="3 4">
    <name type="scientific">Mesorhizobium retamae</name>
    <dbReference type="NCBI Taxonomy" id="2912854"/>
    <lineage>
        <taxon>Bacteria</taxon>
        <taxon>Pseudomonadati</taxon>
        <taxon>Pseudomonadota</taxon>
        <taxon>Alphaproteobacteria</taxon>
        <taxon>Hyphomicrobiales</taxon>
        <taxon>Phyllobacteriaceae</taxon>
        <taxon>Mesorhizobium</taxon>
    </lineage>
</organism>
<keyword evidence="2" id="KW-1133">Transmembrane helix</keyword>
<gene>
    <name evidence="3" type="ORF">L4923_24625</name>
</gene>
<evidence type="ECO:0000313" key="4">
    <source>
        <dbReference type="Proteomes" id="UP001201701"/>
    </source>
</evidence>
<dbReference type="Proteomes" id="UP001201701">
    <property type="component" value="Unassembled WGS sequence"/>
</dbReference>
<name>A0ABS9QLL8_9HYPH</name>
<sequence length="104" mass="12012">MRTASVLTHLGTATARPWAFLILIGYAILWLVFQPETFDWHGFATLATWAMTLFIQRAEHRDTQALQAKLDELLRATASAKNELTTIDEKEPEEIERRRKAEDR</sequence>
<dbReference type="Pfam" id="PF04120">
    <property type="entry name" value="Iron_permease"/>
    <property type="match status" value="1"/>
</dbReference>
<keyword evidence="4" id="KW-1185">Reference proteome</keyword>
<evidence type="ECO:0000256" key="1">
    <source>
        <dbReference type="SAM" id="MobiDB-lite"/>
    </source>
</evidence>
<dbReference type="EMBL" id="JAKREW010000037">
    <property type="protein sequence ID" value="MCG7508230.1"/>
    <property type="molecule type" value="Genomic_DNA"/>
</dbReference>
<protein>
    <submittedName>
        <fullName evidence="3">Low affinity iron permease family protein</fullName>
    </submittedName>
</protein>
<evidence type="ECO:0000313" key="3">
    <source>
        <dbReference type="EMBL" id="MCG7508230.1"/>
    </source>
</evidence>
<dbReference type="RefSeq" id="WP_239369747.1">
    <property type="nucleotide sequence ID" value="NZ_JAKREW010000037.1"/>
</dbReference>
<feature type="region of interest" description="Disordered" evidence="1">
    <location>
        <begin position="84"/>
        <end position="104"/>
    </location>
</feature>
<evidence type="ECO:0000256" key="2">
    <source>
        <dbReference type="SAM" id="Phobius"/>
    </source>
</evidence>
<feature type="compositionally biased region" description="Basic and acidic residues" evidence="1">
    <location>
        <begin position="95"/>
        <end position="104"/>
    </location>
</feature>
<comment type="caution">
    <text evidence="3">The sequence shown here is derived from an EMBL/GenBank/DDBJ whole genome shotgun (WGS) entry which is preliminary data.</text>
</comment>